<evidence type="ECO:0000256" key="10">
    <source>
        <dbReference type="SAM" id="Coils"/>
    </source>
</evidence>
<evidence type="ECO:0000313" key="14">
    <source>
        <dbReference type="EMBL" id="CUN27319.1"/>
    </source>
</evidence>
<dbReference type="Proteomes" id="UP000283738">
    <property type="component" value="Unassembled WGS sequence"/>
</dbReference>
<evidence type="ECO:0000256" key="8">
    <source>
        <dbReference type="HAMAP-Rule" id="MF_00530"/>
    </source>
</evidence>
<reference evidence="24 25" key="3">
    <citation type="submission" date="2018-08" db="EMBL/GenBank/DDBJ databases">
        <title>A genome reference for cultivated species of the human gut microbiota.</title>
        <authorList>
            <person name="Zou Y."/>
            <person name="Xue W."/>
            <person name="Luo G."/>
        </authorList>
    </citation>
    <scope>NUCLEOTIDE SEQUENCE [LARGE SCALE GENOMIC DNA]</scope>
    <source>
        <strain evidence="17 27">AF24-4</strain>
        <strain evidence="16 26">AF28-15</strain>
        <strain evidence="20 25">AM23-23AC</strain>
        <strain evidence="19 28">AM27-11</strain>
        <strain evidence="18 24">AM32-8LB</strain>
    </source>
</reference>
<comment type="subunit">
    <text evidence="8 9">F-type ATPases have 2 components, CF(1) - the catalytic core - and CF(0) - the membrane proton channel. CF(1) has five subunits: alpha(3), beta(3), gamma(1), delta(1), epsilon(1). CF(0) has three main subunits: a, b and c.</text>
</comment>
<comment type="function">
    <text evidence="8">Produces ATP from ADP in the presence of a proton gradient across the membrane.</text>
</comment>
<protein>
    <recommendedName>
        <fullName evidence="8">ATP synthase epsilon chain</fullName>
    </recommendedName>
    <alternativeName>
        <fullName evidence="8">ATP synthase F1 sector epsilon subunit</fullName>
    </alternativeName>
    <alternativeName>
        <fullName evidence="8">F-ATPase epsilon subunit</fullName>
    </alternativeName>
</protein>
<feature type="coiled-coil region" evidence="10">
    <location>
        <begin position="95"/>
        <end position="122"/>
    </location>
</feature>
<feature type="domain" description="ATP synthase F1 complex delta/epsilon subunit N-terminal" evidence="12">
    <location>
        <begin position="8"/>
        <end position="86"/>
    </location>
</feature>
<dbReference type="InterPro" id="IPR036771">
    <property type="entry name" value="ATPsynth_dsu/esu_N"/>
</dbReference>
<dbReference type="GO" id="GO:0045259">
    <property type="term" value="C:proton-transporting ATP synthase complex"/>
    <property type="evidence" value="ECO:0007669"/>
    <property type="project" value="UniProtKB-KW"/>
</dbReference>
<dbReference type="EMBL" id="CYXX01000031">
    <property type="protein sequence ID" value="CUN27319.1"/>
    <property type="molecule type" value="Genomic_DNA"/>
</dbReference>
<evidence type="ECO:0000313" key="15">
    <source>
        <dbReference type="EMBL" id="CUN35225.1"/>
    </source>
</evidence>
<evidence type="ECO:0000256" key="1">
    <source>
        <dbReference type="ARBA" id="ARBA00004202"/>
    </source>
</evidence>
<dbReference type="EMBL" id="CVRS01000081">
    <property type="protein sequence ID" value="CRL40430.1"/>
    <property type="molecule type" value="Genomic_DNA"/>
</dbReference>
<keyword evidence="3 8" id="KW-0813">Transport</keyword>
<dbReference type="Proteomes" id="UP000285820">
    <property type="component" value="Unassembled WGS sequence"/>
</dbReference>
<dbReference type="GeneID" id="75162073"/>
<dbReference type="CDD" id="cd12152">
    <property type="entry name" value="F1-ATPase_delta"/>
    <property type="match status" value="1"/>
</dbReference>
<keyword evidence="10" id="KW-0175">Coiled coil</keyword>
<dbReference type="HAMAP" id="MF_00530">
    <property type="entry name" value="ATP_synth_epsil_bac"/>
    <property type="match status" value="1"/>
</dbReference>
<dbReference type="SUPFAM" id="SSF51344">
    <property type="entry name" value="Epsilon subunit of F1F0-ATP synthase N-terminal domain"/>
    <property type="match status" value="1"/>
</dbReference>
<evidence type="ECO:0000313" key="22">
    <source>
        <dbReference type="Proteomes" id="UP000095395"/>
    </source>
</evidence>
<evidence type="ECO:0000313" key="18">
    <source>
        <dbReference type="EMBL" id="RHD03527.1"/>
    </source>
</evidence>
<dbReference type="PANTHER" id="PTHR13822:SF10">
    <property type="entry name" value="ATP SYNTHASE EPSILON CHAIN, CHLOROPLASTIC"/>
    <property type="match status" value="1"/>
</dbReference>
<dbReference type="OrthoDB" id="9804110at2"/>
<dbReference type="PANTHER" id="PTHR13822">
    <property type="entry name" value="ATP SYNTHASE DELTA/EPSILON CHAIN"/>
    <property type="match status" value="1"/>
</dbReference>
<keyword evidence="6 8" id="KW-0139">CF(1)</keyword>
<evidence type="ECO:0000313" key="24">
    <source>
        <dbReference type="Proteomes" id="UP000266391"/>
    </source>
</evidence>
<evidence type="ECO:0000313" key="20">
    <source>
        <dbReference type="EMBL" id="RHF82708.1"/>
    </source>
</evidence>
<keyword evidence="8" id="KW-1003">Cell membrane</keyword>
<dbReference type="Pfam" id="PF02823">
    <property type="entry name" value="ATP-synt_DE_N"/>
    <property type="match status" value="1"/>
</dbReference>
<evidence type="ECO:0000313" key="25">
    <source>
        <dbReference type="Proteomes" id="UP000283701"/>
    </source>
</evidence>
<dbReference type="Proteomes" id="UP000095453">
    <property type="component" value="Unassembled WGS sequence"/>
</dbReference>
<keyword evidence="7 8" id="KW-0066">ATP synthesis</keyword>
<keyword evidence="5 8" id="KW-0472">Membrane</keyword>
<evidence type="ECO:0000313" key="26">
    <source>
        <dbReference type="Proteomes" id="UP000283738"/>
    </source>
</evidence>
<evidence type="ECO:0000256" key="2">
    <source>
        <dbReference type="ARBA" id="ARBA00005712"/>
    </source>
</evidence>
<dbReference type="Proteomes" id="UP000286271">
    <property type="component" value="Unassembled WGS sequence"/>
</dbReference>
<evidence type="ECO:0000256" key="9">
    <source>
        <dbReference type="RuleBase" id="RU003656"/>
    </source>
</evidence>
<keyword evidence="21" id="KW-1185">Reference proteome</keyword>
<dbReference type="EMBL" id="QSIQ01000011">
    <property type="protein sequence ID" value="RHD03527.1"/>
    <property type="molecule type" value="Genomic_DNA"/>
</dbReference>
<evidence type="ECO:0000259" key="12">
    <source>
        <dbReference type="Pfam" id="PF02823"/>
    </source>
</evidence>
<dbReference type="STRING" id="360807.ERS852392_00048"/>
<evidence type="ECO:0000313" key="17">
    <source>
        <dbReference type="EMBL" id="RGR68267.1"/>
    </source>
</evidence>
<evidence type="ECO:0000256" key="5">
    <source>
        <dbReference type="ARBA" id="ARBA00023136"/>
    </source>
</evidence>
<dbReference type="Proteomes" id="UP000283701">
    <property type="component" value="Unassembled WGS sequence"/>
</dbReference>
<evidence type="ECO:0000313" key="13">
    <source>
        <dbReference type="EMBL" id="CRL40430.1"/>
    </source>
</evidence>
<evidence type="ECO:0000313" key="28">
    <source>
        <dbReference type="Proteomes" id="UP000286271"/>
    </source>
</evidence>
<dbReference type="InterPro" id="IPR001469">
    <property type="entry name" value="ATP_synth_F1_dsu/esu"/>
</dbReference>
<dbReference type="GO" id="GO:0046933">
    <property type="term" value="F:proton-transporting ATP synthase activity, rotational mechanism"/>
    <property type="evidence" value="ECO:0007669"/>
    <property type="project" value="UniProtKB-UniRule"/>
</dbReference>
<proteinExistence type="inferred from homology"/>
<sequence length="136" mass="15072">MAEENKIFTVEIITPDRIFYKGEGDMIEFTTAVGEIGVYKKHIPLTTVLAPGVVKIHKTGEDDVIAAVHSGFAEILPDKVTLLAEIAEWPDEIDKGRAEAAMKRAEERLANKTEAIDVKRAEFALRKALVRLDIAK</sequence>
<accession>A0A0M6WRY0</accession>
<evidence type="ECO:0000256" key="6">
    <source>
        <dbReference type="ARBA" id="ARBA00023196"/>
    </source>
</evidence>
<evidence type="ECO:0000256" key="4">
    <source>
        <dbReference type="ARBA" id="ARBA00023065"/>
    </source>
</evidence>
<evidence type="ECO:0000256" key="7">
    <source>
        <dbReference type="ARBA" id="ARBA00023310"/>
    </source>
</evidence>
<comment type="subcellular location">
    <subcellularLocation>
        <location evidence="1 8">Cell membrane</location>
        <topology evidence="1 8">Peripheral membrane protein</topology>
    </subcellularLocation>
</comment>
<dbReference type="InterPro" id="IPR036794">
    <property type="entry name" value="ATP_F1_dsu/esu_C_sf"/>
</dbReference>
<dbReference type="SUPFAM" id="SSF46604">
    <property type="entry name" value="Epsilon subunit of F1F0-ATP synthase C-terminal domain"/>
    <property type="match status" value="1"/>
</dbReference>
<dbReference type="InterPro" id="IPR020547">
    <property type="entry name" value="ATP_synth_F1_esu_C"/>
</dbReference>
<dbReference type="EMBL" id="CYYR01000001">
    <property type="protein sequence ID" value="CUN35225.1"/>
    <property type="molecule type" value="Genomic_DNA"/>
</dbReference>
<dbReference type="Gene3D" id="1.20.5.440">
    <property type="entry name" value="ATP synthase delta/epsilon subunit, C-terminal domain"/>
    <property type="match status" value="1"/>
</dbReference>
<evidence type="ECO:0000256" key="3">
    <source>
        <dbReference type="ARBA" id="ARBA00022448"/>
    </source>
</evidence>
<dbReference type="GO" id="GO:0005524">
    <property type="term" value="F:ATP binding"/>
    <property type="evidence" value="ECO:0007669"/>
    <property type="project" value="UniProtKB-UniRule"/>
</dbReference>
<dbReference type="Proteomes" id="UP000049828">
    <property type="component" value="Unassembled WGS sequence"/>
</dbReference>
<gene>
    <name evidence="8 14" type="primary">atpC</name>
    <name evidence="15" type="synonym">atpC_1</name>
    <name evidence="20" type="ORF">DW654_12165</name>
    <name evidence="19" type="ORF">DW707_09905</name>
    <name evidence="18" type="ORF">DW813_08675</name>
    <name evidence="17" type="ORF">DWY29_08640</name>
    <name evidence="16" type="ORF">DWY96_11365</name>
    <name evidence="15" type="ORF">ERS852392_00048</name>
    <name evidence="14" type="ORF">ERS852444_03037</name>
    <name evidence="13" type="ORF">RIL183_26201</name>
</gene>
<feature type="domain" description="ATP synthase epsilon subunit C-terminal" evidence="11">
    <location>
        <begin position="91"/>
        <end position="136"/>
    </location>
</feature>
<reference evidence="13" key="2">
    <citation type="submission" date="2015-05" db="EMBL/GenBank/DDBJ databases">
        <authorList>
            <person name="Wang D.B."/>
            <person name="Wang M."/>
        </authorList>
    </citation>
    <scope>NUCLEOTIDE SEQUENCE [LARGE SCALE GENOMIC DNA]</scope>
    <source>
        <strain evidence="13">L1-83</strain>
    </source>
</reference>
<dbReference type="Proteomes" id="UP000095395">
    <property type="component" value="Unassembled WGS sequence"/>
</dbReference>
<evidence type="ECO:0000313" key="21">
    <source>
        <dbReference type="Proteomes" id="UP000049828"/>
    </source>
</evidence>
<keyword evidence="4 8" id="KW-0406">Ion transport</keyword>
<dbReference type="EMBL" id="QRUN01000010">
    <property type="protein sequence ID" value="RGR68267.1"/>
    <property type="molecule type" value="Genomic_DNA"/>
</dbReference>
<dbReference type="RefSeq" id="WP_007890539.1">
    <property type="nucleotide sequence ID" value="NZ_CAKZTK010000021.1"/>
</dbReference>
<dbReference type="Proteomes" id="UP000266391">
    <property type="component" value="Unassembled WGS sequence"/>
</dbReference>
<reference evidence="21" key="1">
    <citation type="submission" date="2015-05" db="EMBL/GenBank/DDBJ databases">
        <authorList>
            <consortium name="Pathogen Informatics"/>
        </authorList>
    </citation>
    <scope>NUCLEOTIDE SEQUENCE [LARGE SCALE GENOMIC DNA]</scope>
    <source>
        <strain evidence="15 22">2789STDY5608835</strain>
        <strain evidence="14 23">2789STDY5608887</strain>
        <strain evidence="21">L1-83</strain>
    </source>
</reference>
<dbReference type="AlphaFoldDB" id="A0A0M6WRY0"/>
<evidence type="ECO:0000313" key="19">
    <source>
        <dbReference type="EMBL" id="RHE97100.1"/>
    </source>
</evidence>
<evidence type="ECO:0000313" key="27">
    <source>
        <dbReference type="Proteomes" id="UP000285820"/>
    </source>
</evidence>
<keyword evidence="16" id="KW-0378">Hydrolase</keyword>
<dbReference type="Pfam" id="PF00401">
    <property type="entry name" value="ATP-synt_DE"/>
    <property type="match status" value="1"/>
</dbReference>
<dbReference type="InterPro" id="IPR020546">
    <property type="entry name" value="ATP_synth_F1_dsu/esu_N"/>
</dbReference>
<name>A0A0M6WRY0_9FIRM</name>
<comment type="similarity">
    <text evidence="2 8 9">Belongs to the ATPase epsilon chain family.</text>
</comment>
<dbReference type="EMBL" id="QRTF01000026">
    <property type="protein sequence ID" value="RGQ47325.1"/>
    <property type="molecule type" value="Genomic_DNA"/>
</dbReference>
<dbReference type="GO" id="GO:0016787">
    <property type="term" value="F:hydrolase activity"/>
    <property type="evidence" value="ECO:0007669"/>
    <property type="project" value="UniProtKB-KW"/>
</dbReference>
<dbReference type="EMBL" id="QSKW01000014">
    <property type="protein sequence ID" value="RHE97100.1"/>
    <property type="molecule type" value="Genomic_DNA"/>
</dbReference>
<dbReference type="NCBIfam" id="TIGR01216">
    <property type="entry name" value="ATP_synt_epsi"/>
    <property type="match status" value="1"/>
</dbReference>
<dbReference type="EMBL" id="QRHP01000015">
    <property type="protein sequence ID" value="RHF82708.1"/>
    <property type="molecule type" value="Genomic_DNA"/>
</dbReference>
<keyword evidence="8" id="KW-0375">Hydrogen ion transport</keyword>
<dbReference type="GO" id="GO:0005886">
    <property type="term" value="C:plasma membrane"/>
    <property type="evidence" value="ECO:0007669"/>
    <property type="project" value="UniProtKB-SubCell"/>
</dbReference>
<organism evidence="13 21">
    <name type="scientific">Roseburia inulinivorans</name>
    <dbReference type="NCBI Taxonomy" id="360807"/>
    <lineage>
        <taxon>Bacteria</taxon>
        <taxon>Bacillati</taxon>
        <taxon>Bacillota</taxon>
        <taxon>Clostridia</taxon>
        <taxon>Lachnospirales</taxon>
        <taxon>Lachnospiraceae</taxon>
        <taxon>Roseburia</taxon>
    </lineage>
</organism>
<dbReference type="Gene3D" id="2.60.15.10">
    <property type="entry name" value="F0F1 ATP synthase delta/epsilon subunit, N-terminal"/>
    <property type="match status" value="1"/>
</dbReference>
<evidence type="ECO:0000259" key="11">
    <source>
        <dbReference type="Pfam" id="PF00401"/>
    </source>
</evidence>
<evidence type="ECO:0000313" key="23">
    <source>
        <dbReference type="Proteomes" id="UP000095453"/>
    </source>
</evidence>
<evidence type="ECO:0000313" key="16">
    <source>
        <dbReference type="EMBL" id="RGQ47325.1"/>
    </source>
</evidence>